<proteinExistence type="predicted"/>
<dbReference type="EMBL" id="CP133772">
    <property type="protein sequence ID" value="WYY00013.1"/>
    <property type="molecule type" value="Genomic_DNA"/>
</dbReference>
<dbReference type="InterPro" id="IPR011033">
    <property type="entry name" value="PRC_barrel-like_sf"/>
</dbReference>
<evidence type="ECO:0000259" key="1">
    <source>
        <dbReference type="Pfam" id="PF05239"/>
    </source>
</evidence>
<feature type="domain" description="PRC-barrel" evidence="1">
    <location>
        <begin position="7"/>
        <end position="76"/>
    </location>
</feature>
<dbReference type="AlphaFoldDB" id="A0AAX4NFB7"/>
<dbReference type="PANTHER" id="PTHR38137">
    <property type="entry name" value="PRC-BARREL DOMAIN PROTEIN"/>
    <property type="match status" value="1"/>
</dbReference>
<protein>
    <submittedName>
        <fullName evidence="2">PRC-barrel domain-containing protein</fullName>
    </submittedName>
</protein>
<dbReference type="Gene3D" id="2.30.30.240">
    <property type="entry name" value="PRC-barrel domain"/>
    <property type="match status" value="1"/>
</dbReference>
<dbReference type="SUPFAM" id="SSF50346">
    <property type="entry name" value="PRC-barrel domain"/>
    <property type="match status" value="1"/>
</dbReference>
<dbReference type="KEGG" id="omr:OXIME_000564"/>
<evidence type="ECO:0000313" key="2">
    <source>
        <dbReference type="EMBL" id="WYY00013.1"/>
    </source>
</evidence>
<accession>A0AAX4NFB7</accession>
<dbReference type="Proteomes" id="UP001451606">
    <property type="component" value="Chromosome"/>
</dbReference>
<evidence type="ECO:0000313" key="3">
    <source>
        <dbReference type="Proteomes" id="UP001451606"/>
    </source>
</evidence>
<dbReference type="Pfam" id="PF05239">
    <property type="entry name" value="PRC"/>
    <property type="match status" value="1"/>
</dbReference>
<name>A0AAX4NFB7_9ARCH</name>
<dbReference type="InterPro" id="IPR027275">
    <property type="entry name" value="PRC-brl_dom"/>
</dbReference>
<gene>
    <name evidence="2" type="ORF">OXIME_000564</name>
</gene>
<keyword evidence="3" id="KW-1185">Reference proteome</keyword>
<organism evidence="2 3">
    <name type="scientific">Oxyplasma meridianum</name>
    <dbReference type="NCBI Taxonomy" id="3073602"/>
    <lineage>
        <taxon>Archaea</taxon>
        <taxon>Methanobacteriati</taxon>
        <taxon>Thermoplasmatota</taxon>
        <taxon>Thermoplasmata</taxon>
        <taxon>Thermoplasmatales</taxon>
        <taxon>Thermoplasmataceae</taxon>
        <taxon>Oxyplasma</taxon>
    </lineage>
</organism>
<dbReference type="PANTHER" id="PTHR38137:SF1">
    <property type="entry name" value="PRC-BARREL DOMAIN-CONTAINING PROTEIN"/>
    <property type="match status" value="1"/>
</dbReference>
<dbReference type="RefSeq" id="WP_393971969.1">
    <property type="nucleotide sequence ID" value="NZ_CP133772.1"/>
</dbReference>
<reference evidence="2 3" key="1">
    <citation type="submission" date="2023-09" db="EMBL/GenBank/DDBJ databases">
        <authorList>
            <person name="Golyshina O.V."/>
            <person name="Lunev E.A."/>
            <person name="Bargiela R."/>
            <person name="Gaines M.C."/>
            <person name="Daum B."/>
            <person name="Bale N.J."/>
            <person name="Koenen M."/>
            <person name="Sinninghe Damst J.S."/>
            <person name="Yakimov M."/>
            <person name="Golyshin P.N."/>
        </authorList>
    </citation>
    <scope>NUCLEOTIDE SEQUENCE [LARGE SCALE GENOMIC DNA]</scope>
    <source>
        <strain evidence="2 3">M1</strain>
    </source>
</reference>
<sequence length="90" mass="10103">MVSMLAEITELYDTKVYSDKGILIGAVKDIILDTDEQSIYGLYIENTNQDLVEGGSAISIPFRWIKAVGEIILLKKFPQKVKVPQTKDEI</sequence>
<dbReference type="GeneID" id="95967293"/>